<dbReference type="Proteomes" id="UP001243375">
    <property type="component" value="Unassembled WGS sequence"/>
</dbReference>
<gene>
    <name evidence="1" type="ORF">QFC22_006757</name>
</gene>
<protein>
    <submittedName>
        <fullName evidence="1">Uncharacterized protein</fullName>
    </submittedName>
</protein>
<accession>A0ACC2WGM6</accession>
<organism evidence="1 2">
    <name type="scientific">Naganishia vaughanmartiniae</name>
    <dbReference type="NCBI Taxonomy" id="1424756"/>
    <lineage>
        <taxon>Eukaryota</taxon>
        <taxon>Fungi</taxon>
        <taxon>Dikarya</taxon>
        <taxon>Basidiomycota</taxon>
        <taxon>Agaricomycotina</taxon>
        <taxon>Tremellomycetes</taxon>
        <taxon>Filobasidiales</taxon>
        <taxon>Filobasidiaceae</taxon>
        <taxon>Naganishia</taxon>
    </lineage>
</organism>
<sequence>MASNPGIALEALTPRIVTFTDEQVDRSCQLNGCKSLDELFKPWQSTVESVPILSSTLSVTTHSSFSVRFTSHSALLQSQFGGGGTIPYSPDIAADIISNLIHSAIHGD</sequence>
<evidence type="ECO:0000313" key="2">
    <source>
        <dbReference type="Proteomes" id="UP001243375"/>
    </source>
</evidence>
<proteinExistence type="predicted"/>
<evidence type="ECO:0000313" key="1">
    <source>
        <dbReference type="EMBL" id="KAJ9110217.1"/>
    </source>
</evidence>
<name>A0ACC2WGM6_9TREE</name>
<keyword evidence="2" id="KW-1185">Reference proteome</keyword>
<reference evidence="1" key="1">
    <citation type="submission" date="2023-04" db="EMBL/GenBank/DDBJ databases">
        <title>Draft Genome sequencing of Naganishia species isolated from polar environments using Oxford Nanopore Technology.</title>
        <authorList>
            <person name="Leo P."/>
            <person name="Venkateswaran K."/>
        </authorList>
    </citation>
    <scope>NUCLEOTIDE SEQUENCE</scope>
    <source>
        <strain evidence="1">MNA-CCFEE 5425</strain>
    </source>
</reference>
<comment type="caution">
    <text evidence="1">The sequence shown here is derived from an EMBL/GenBank/DDBJ whole genome shotgun (WGS) entry which is preliminary data.</text>
</comment>
<dbReference type="EMBL" id="JASBWU010000050">
    <property type="protein sequence ID" value="KAJ9110217.1"/>
    <property type="molecule type" value="Genomic_DNA"/>
</dbReference>
<feature type="non-terminal residue" evidence="1">
    <location>
        <position position="108"/>
    </location>
</feature>